<organism evidence="1 2">
    <name type="scientific">Sphaerotilus mobilis</name>
    <dbReference type="NCBI Taxonomy" id="47994"/>
    <lineage>
        <taxon>Bacteria</taxon>
        <taxon>Pseudomonadati</taxon>
        <taxon>Pseudomonadota</taxon>
        <taxon>Betaproteobacteria</taxon>
        <taxon>Burkholderiales</taxon>
        <taxon>Sphaerotilaceae</taxon>
        <taxon>Sphaerotilus</taxon>
    </lineage>
</organism>
<dbReference type="AlphaFoldDB" id="A0A4Q7LIX7"/>
<dbReference type="RefSeq" id="WP_130481862.1">
    <property type="nucleotide sequence ID" value="NZ_SGWV01000009.1"/>
</dbReference>
<proteinExistence type="predicted"/>
<sequence length="248" mass="27338">MDDRVRRELAALNNACWCEAVCAAHGAGGVIGPAFWLTRHRPPPFHSNLVTVAADFGRDELDAVLASLASAPIAPDWTIKDSHAAFDLVEAGWGELFSAHWIWRDDLAAFPLSTAPAVRLHTPADRVRWERAWHGLRHDDRAELPWRQFPDAVWTDPRHGFYAVLDAQGHISAGAIANRSPGVVGLSNLFVVTGDRMRAWAALTDAIARDQPGRPLVGYERDGDDLDAARAVGFERIGALRVWQHRPA</sequence>
<evidence type="ECO:0000313" key="1">
    <source>
        <dbReference type="EMBL" id="RZS54515.1"/>
    </source>
</evidence>
<keyword evidence="2" id="KW-1185">Reference proteome</keyword>
<evidence type="ECO:0000313" key="2">
    <source>
        <dbReference type="Proteomes" id="UP000293433"/>
    </source>
</evidence>
<dbReference type="Proteomes" id="UP000293433">
    <property type="component" value="Unassembled WGS sequence"/>
</dbReference>
<name>A0A4Q7LIX7_9BURK</name>
<accession>A0A4Q7LIX7</accession>
<evidence type="ECO:0008006" key="3">
    <source>
        <dbReference type="Google" id="ProtNLM"/>
    </source>
</evidence>
<reference evidence="1 2" key="1">
    <citation type="submission" date="2019-02" db="EMBL/GenBank/DDBJ databases">
        <title>Genomic Encyclopedia of Type Strains, Phase IV (KMG-IV): sequencing the most valuable type-strain genomes for metagenomic binning, comparative biology and taxonomic classification.</title>
        <authorList>
            <person name="Goeker M."/>
        </authorList>
    </citation>
    <scope>NUCLEOTIDE SEQUENCE [LARGE SCALE GENOMIC DNA]</scope>
    <source>
        <strain evidence="1 2">DSM 10617</strain>
    </source>
</reference>
<comment type="caution">
    <text evidence="1">The sequence shown here is derived from an EMBL/GenBank/DDBJ whole genome shotgun (WGS) entry which is preliminary data.</text>
</comment>
<dbReference type="EMBL" id="SGWV01000009">
    <property type="protein sequence ID" value="RZS54515.1"/>
    <property type="molecule type" value="Genomic_DNA"/>
</dbReference>
<dbReference type="OrthoDB" id="13610at2"/>
<protein>
    <recommendedName>
        <fullName evidence="3">N-acetyltransferase domain-containing protein</fullName>
    </recommendedName>
</protein>
<gene>
    <name evidence="1" type="ORF">EV685_1992</name>
</gene>